<name>A0ABR5B0T7_BACBA</name>
<dbReference type="EMBL" id="JXLP01000001">
    <property type="protein sequence ID" value="KIL80236.1"/>
    <property type="molecule type" value="Genomic_DNA"/>
</dbReference>
<dbReference type="Proteomes" id="UP000031982">
    <property type="component" value="Unassembled WGS sequence"/>
</dbReference>
<dbReference type="PROSITE" id="PS01123">
    <property type="entry name" value="TNASE_1"/>
    <property type="match status" value="1"/>
</dbReference>
<feature type="transmembrane region" description="Helical" evidence="5">
    <location>
        <begin position="55"/>
        <end position="72"/>
    </location>
</feature>
<keyword evidence="8" id="KW-1185">Reference proteome</keyword>
<proteinExistence type="predicted"/>
<evidence type="ECO:0000313" key="7">
    <source>
        <dbReference type="EMBL" id="KIL80236.1"/>
    </source>
</evidence>
<dbReference type="RefSeq" id="WP_052477212.1">
    <property type="nucleotide sequence ID" value="NZ_JARTHD010000022.1"/>
</dbReference>
<keyword evidence="1" id="KW-0540">Nuclease</keyword>
<keyword evidence="5" id="KW-0812">Transmembrane</keyword>
<feature type="compositionally biased region" description="Basic and acidic residues" evidence="4">
    <location>
        <begin position="117"/>
        <end position="137"/>
    </location>
</feature>
<comment type="caution">
    <text evidence="7">The sequence shown here is derived from an EMBL/GenBank/DDBJ whole genome shotgun (WGS) entry which is preliminary data.</text>
</comment>
<dbReference type="PROSITE" id="PS50830">
    <property type="entry name" value="TNASE_3"/>
    <property type="match status" value="1"/>
</dbReference>
<evidence type="ECO:0000256" key="4">
    <source>
        <dbReference type="SAM" id="MobiDB-lite"/>
    </source>
</evidence>
<gene>
    <name evidence="7" type="ORF">SD77_0084</name>
</gene>
<keyword evidence="5" id="KW-1133">Transmembrane helix</keyword>
<feature type="region of interest" description="Disordered" evidence="4">
    <location>
        <begin position="290"/>
        <end position="355"/>
    </location>
</feature>
<dbReference type="PANTHER" id="PTHR12302:SF3">
    <property type="entry name" value="SERINE_THREONINE-PROTEIN KINASE 31"/>
    <property type="match status" value="1"/>
</dbReference>
<sequence>MKAIRYAFITVGVLFLLTTVAVTPWAAAGLFLFLYGCYQLTKQRNGKPHLPKPRWIAAFGILLSVILAFIFVEPVEEATHKPIETEEKATDHKQEKLTKKEKELAEREQALAKKEKELAEKEKLKEQKKEADKEKALPADSPSSGLISASVTRVVDGDTIKITIDGRQETVRLILVDTPETKHPRLGVQPFGQEASAFTEEHLSGKEIKIEPGIQERDRYGRLLAYVYIDGQMFNQLLLEQGLARVAVYPPNTQHLDEMKEIEAAAKAKKIGIWSIENYADDDGYHANETKQQAPADKPPSAPPAPQPEPAQPADSESYQNCTELRKVHPDGVPDSHPAYESKHDRDNDRWACER</sequence>
<dbReference type="Pfam" id="PF05901">
    <property type="entry name" value="Excalibur"/>
    <property type="match status" value="1"/>
</dbReference>
<feature type="region of interest" description="Disordered" evidence="4">
    <location>
        <begin position="82"/>
        <end position="102"/>
    </location>
</feature>
<dbReference type="Pfam" id="PF00565">
    <property type="entry name" value="SNase"/>
    <property type="match status" value="1"/>
</dbReference>
<dbReference type="Gene3D" id="2.40.50.90">
    <property type="match status" value="1"/>
</dbReference>
<evidence type="ECO:0000256" key="2">
    <source>
        <dbReference type="ARBA" id="ARBA00022759"/>
    </source>
</evidence>
<feature type="domain" description="TNase-like" evidence="6">
    <location>
        <begin position="145"/>
        <end position="276"/>
    </location>
</feature>
<keyword evidence="3" id="KW-0378">Hydrolase</keyword>
<keyword evidence="2" id="KW-0255">Endonuclease</keyword>
<feature type="compositionally biased region" description="Pro residues" evidence="4">
    <location>
        <begin position="297"/>
        <end position="311"/>
    </location>
</feature>
<dbReference type="SMART" id="SM00894">
    <property type="entry name" value="Excalibur"/>
    <property type="match status" value="1"/>
</dbReference>
<accession>A0ABR5B0T7</accession>
<dbReference type="SMART" id="SM00318">
    <property type="entry name" value="SNc"/>
    <property type="match status" value="1"/>
</dbReference>
<feature type="transmembrane region" description="Helical" evidence="5">
    <location>
        <begin position="6"/>
        <end position="34"/>
    </location>
</feature>
<dbReference type="InterPro" id="IPR008613">
    <property type="entry name" value="Excalibur_Ca-bd_domain"/>
</dbReference>
<evidence type="ECO:0000256" key="5">
    <source>
        <dbReference type="SAM" id="Phobius"/>
    </source>
</evidence>
<dbReference type="InterPro" id="IPR002071">
    <property type="entry name" value="Thermonucl_AS"/>
</dbReference>
<dbReference type="SUPFAM" id="SSF50199">
    <property type="entry name" value="Staphylococcal nuclease"/>
    <property type="match status" value="1"/>
</dbReference>
<protein>
    <submittedName>
        <fullName evidence="7">Phage-encoded chromosome degrading nuclease YokF</fullName>
    </submittedName>
</protein>
<keyword evidence="5" id="KW-0472">Membrane</keyword>
<dbReference type="CDD" id="cd00175">
    <property type="entry name" value="SNc"/>
    <property type="match status" value="1"/>
</dbReference>
<feature type="region of interest" description="Disordered" evidence="4">
    <location>
        <begin position="117"/>
        <end position="144"/>
    </location>
</feature>
<dbReference type="InterPro" id="IPR016071">
    <property type="entry name" value="Staphylococal_nuclease_OB-fold"/>
</dbReference>
<evidence type="ECO:0000259" key="6">
    <source>
        <dbReference type="PROSITE" id="PS50830"/>
    </source>
</evidence>
<evidence type="ECO:0000256" key="1">
    <source>
        <dbReference type="ARBA" id="ARBA00022722"/>
    </source>
</evidence>
<dbReference type="InterPro" id="IPR035437">
    <property type="entry name" value="SNase_OB-fold_sf"/>
</dbReference>
<feature type="compositionally biased region" description="Basic and acidic residues" evidence="4">
    <location>
        <begin position="324"/>
        <end position="355"/>
    </location>
</feature>
<evidence type="ECO:0000313" key="8">
    <source>
        <dbReference type="Proteomes" id="UP000031982"/>
    </source>
</evidence>
<reference evidence="7 8" key="1">
    <citation type="submission" date="2015-01" db="EMBL/GenBank/DDBJ databases">
        <title>Genome Assembly of Bacillus badius MTCC 1458.</title>
        <authorList>
            <person name="Verma A."/>
            <person name="Khatri I."/>
            <person name="Mual P."/>
            <person name="Subramanian S."/>
            <person name="Krishnamurthi S."/>
        </authorList>
    </citation>
    <scope>NUCLEOTIDE SEQUENCE [LARGE SCALE GENOMIC DNA]</scope>
    <source>
        <strain evidence="7 8">MTCC 1458</strain>
    </source>
</reference>
<dbReference type="PANTHER" id="PTHR12302">
    <property type="entry name" value="EBNA2 BINDING PROTEIN P100"/>
    <property type="match status" value="1"/>
</dbReference>
<organism evidence="7 8">
    <name type="scientific">Bacillus badius</name>
    <dbReference type="NCBI Taxonomy" id="1455"/>
    <lineage>
        <taxon>Bacteria</taxon>
        <taxon>Bacillati</taxon>
        <taxon>Bacillota</taxon>
        <taxon>Bacilli</taxon>
        <taxon>Bacillales</taxon>
        <taxon>Bacillaceae</taxon>
        <taxon>Pseudobacillus</taxon>
    </lineage>
</organism>
<evidence type="ECO:0000256" key="3">
    <source>
        <dbReference type="ARBA" id="ARBA00022801"/>
    </source>
</evidence>
<dbReference type="PROSITE" id="PS01284">
    <property type="entry name" value="TNASE_2"/>
    <property type="match status" value="1"/>
</dbReference>